<organism evidence="4 5">
    <name type="scientific">Gemmobacter denitrificans</name>
    <dbReference type="NCBI Taxonomy" id="3123040"/>
    <lineage>
        <taxon>Bacteria</taxon>
        <taxon>Pseudomonadati</taxon>
        <taxon>Pseudomonadota</taxon>
        <taxon>Alphaproteobacteria</taxon>
        <taxon>Rhodobacterales</taxon>
        <taxon>Paracoccaceae</taxon>
        <taxon>Gemmobacter</taxon>
    </lineage>
</organism>
<dbReference type="EMBL" id="JBALHR010000021">
    <property type="protein sequence ID" value="MEH7830334.1"/>
    <property type="molecule type" value="Genomic_DNA"/>
</dbReference>
<dbReference type="SUPFAM" id="SSF47336">
    <property type="entry name" value="ACP-like"/>
    <property type="match status" value="1"/>
</dbReference>
<dbReference type="InterPro" id="IPR036736">
    <property type="entry name" value="ACP-like_sf"/>
</dbReference>
<dbReference type="RefSeq" id="WP_335425376.1">
    <property type="nucleotide sequence ID" value="NZ_JBALHR010000021.1"/>
</dbReference>
<comment type="caution">
    <text evidence="4">The sequence shown here is derived from an EMBL/GenBank/DDBJ whole genome shotgun (WGS) entry which is preliminary data.</text>
</comment>
<evidence type="ECO:0000259" key="3">
    <source>
        <dbReference type="PROSITE" id="PS50075"/>
    </source>
</evidence>
<proteinExistence type="predicted"/>
<reference evidence="4" key="1">
    <citation type="submission" date="2024-02" db="EMBL/GenBank/DDBJ databases">
        <title>Genome sequences of strain Gemmobacter sp. JM10B15.</title>
        <authorList>
            <person name="Zhang M."/>
        </authorList>
    </citation>
    <scope>NUCLEOTIDE SEQUENCE</scope>
    <source>
        <strain evidence="4">JM10B15</strain>
    </source>
</reference>
<evidence type="ECO:0000256" key="1">
    <source>
        <dbReference type="ARBA" id="ARBA00022450"/>
    </source>
</evidence>
<protein>
    <submittedName>
        <fullName evidence="4">Acyl carrier protein</fullName>
    </submittedName>
</protein>
<gene>
    <name evidence="4" type="ORF">V6590_19460</name>
</gene>
<keyword evidence="2" id="KW-0597">Phosphoprotein</keyword>
<evidence type="ECO:0000256" key="2">
    <source>
        <dbReference type="ARBA" id="ARBA00022553"/>
    </source>
</evidence>
<dbReference type="Proteomes" id="UP001431963">
    <property type="component" value="Unassembled WGS sequence"/>
</dbReference>
<dbReference type="InterPro" id="IPR020806">
    <property type="entry name" value="PKS_PP-bd"/>
</dbReference>
<evidence type="ECO:0000313" key="4">
    <source>
        <dbReference type="EMBL" id="MEH7830334.1"/>
    </source>
</evidence>
<name>A0ABU8C1N3_9RHOB</name>
<accession>A0ABU8C1N3</accession>
<dbReference type="PROSITE" id="PS50075">
    <property type="entry name" value="CARRIER"/>
    <property type="match status" value="1"/>
</dbReference>
<evidence type="ECO:0000313" key="5">
    <source>
        <dbReference type="Proteomes" id="UP001431963"/>
    </source>
</evidence>
<dbReference type="SMART" id="SM00823">
    <property type="entry name" value="PKS_PP"/>
    <property type="match status" value="1"/>
</dbReference>
<keyword evidence="5" id="KW-1185">Reference proteome</keyword>
<dbReference type="InterPro" id="IPR009081">
    <property type="entry name" value="PP-bd_ACP"/>
</dbReference>
<feature type="domain" description="Carrier" evidence="3">
    <location>
        <begin position="10"/>
        <end position="87"/>
    </location>
</feature>
<keyword evidence="1" id="KW-0596">Phosphopantetheine</keyword>
<dbReference type="Pfam" id="PF00550">
    <property type="entry name" value="PP-binding"/>
    <property type="match status" value="1"/>
</dbReference>
<dbReference type="Gene3D" id="1.10.1200.10">
    <property type="entry name" value="ACP-like"/>
    <property type="match status" value="1"/>
</dbReference>
<dbReference type="SMART" id="SM01294">
    <property type="entry name" value="PKS_PP_betabranch"/>
    <property type="match status" value="1"/>
</dbReference>
<sequence>MTSDNAGLSAVALEMRDWLADYISSVLDVDRADFPYDTGFDALGLDSVEAVILAGMMEERFGIAIDPSELYNHPTATRFARHVAGQAGGPRTAEGAGTGIAG</sequence>